<dbReference type="InterPro" id="IPR002401">
    <property type="entry name" value="Cyt_P450_E_grp-I"/>
</dbReference>
<reference evidence="8" key="2">
    <citation type="submission" date="2025-09" db="UniProtKB">
        <authorList>
            <consortium name="Ensembl"/>
        </authorList>
    </citation>
    <scope>IDENTIFICATION</scope>
</reference>
<keyword evidence="5 6" id="KW-0408">Iron</keyword>
<evidence type="ECO:0000256" key="6">
    <source>
        <dbReference type="PIRSR" id="PIRSR602401-1"/>
    </source>
</evidence>
<evidence type="ECO:0000256" key="1">
    <source>
        <dbReference type="ARBA" id="ARBA00001971"/>
    </source>
</evidence>
<evidence type="ECO:0000256" key="3">
    <source>
        <dbReference type="ARBA" id="ARBA00022617"/>
    </source>
</evidence>
<dbReference type="InterPro" id="IPR036396">
    <property type="entry name" value="Cyt_P450_sf"/>
</dbReference>
<feature type="binding site" description="axial binding residue" evidence="6">
    <location>
        <position position="81"/>
    </location>
    <ligand>
        <name>heme</name>
        <dbReference type="ChEBI" id="CHEBI:30413"/>
    </ligand>
    <ligandPart>
        <name>Fe</name>
        <dbReference type="ChEBI" id="CHEBI:18248"/>
    </ligandPart>
</feature>
<dbReference type="InterPro" id="IPR050182">
    <property type="entry name" value="Cytochrome_P450_fam2"/>
</dbReference>
<dbReference type="GO" id="GO:0005737">
    <property type="term" value="C:cytoplasm"/>
    <property type="evidence" value="ECO:0007669"/>
    <property type="project" value="TreeGrafter"/>
</dbReference>
<comment type="similarity">
    <text evidence="2 7">Belongs to the cytochrome P450 family.</text>
</comment>
<keyword evidence="4 6" id="KW-0479">Metal-binding</keyword>
<organism evidence="8 9">
    <name type="scientific">Anas zonorhyncha</name>
    <name type="common">Eastern spot-billed duck</name>
    <dbReference type="NCBI Taxonomy" id="75864"/>
    <lineage>
        <taxon>Eukaryota</taxon>
        <taxon>Metazoa</taxon>
        <taxon>Chordata</taxon>
        <taxon>Craniata</taxon>
        <taxon>Vertebrata</taxon>
        <taxon>Euteleostomi</taxon>
        <taxon>Archelosauria</taxon>
        <taxon>Archosauria</taxon>
        <taxon>Dinosauria</taxon>
        <taxon>Saurischia</taxon>
        <taxon>Theropoda</taxon>
        <taxon>Coelurosauria</taxon>
        <taxon>Aves</taxon>
        <taxon>Neognathae</taxon>
        <taxon>Galloanserae</taxon>
        <taxon>Anseriformes</taxon>
        <taxon>Anatidae</taxon>
        <taxon>Anatinae</taxon>
        <taxon>Anas</taxon>
    </lineage>
</organism>
<accession>A0A8B9UWQ6</accession>
<dbReference type="GO" id="GO:0016712">
    <property type="term" value="F:oxidoreductase activity, acting on paired donors, with incorporation or reduction of molecular oxygen, reduced flavin or flavoprotein as one donor, and incorporation of one atom of oxygen"/>
    <property type="evidence" value="ECO:0007669"/>
    <property type="project" value="TreeGrafter"/>
</dbReference>
<evidence type="ECO:0000256" key="7">
    <source>
        <dbReference type="RuleBase" id="RU000461"/>
    </source>
</evidence>
<evidence type="ECO:0000313" key="9">
    <source>
        <dbReference type="Proteomes" id="UP000694549"/>
    </source>
</evidence>
<dbReference type="AlphaFoldDB" id="A0A8B9UWQ6"/>
<dbReference type="GO" id="GO:0006082">
    <property type="term" value="P:organic acid metabolic process"/>
    <property type="evidence" value="ECO:0007669"/>
    <property type="project" value="TreeGrafter"/>
</dbReference>
<dbReference type="PANTHER" id="PTHR24300:SF411">
    <property type="entry name" value="CYTOCHROME P450, FAMILY 2, SUBFAMILY AB, POLYPEPTIDE 4-RELATED"/>
    <property type="match status" value="1"/>
</dbReference>
<sequence>MTNARLTYQFLAAGGRLTARNELVFFHFQGSIVLPNIASSLYDPEHWETPRQFNPGHFLDKDGNFVSQEAFLPFSIGHRVCLGEHLARTELFIFFANLLRAFTFQLPEGVTKINT</sequence>
<evidence type="ECO:0000256" key="4">
    <source>
        <dbReference type="ARBA" id="ARBA00022723"/>
    </source>
</evidence>
<dbReference type="InterPro" id="IPR017972">
    <property type="entry name" value="Cyt_P450_CS"/>
</dbReference>
<evidence type="ECO:0000313" key="8">
    <source>
        <dbReference type="Ensembl" id="ENSAZOP00000014759.1"/>
    </source>
</evidence>
<dbReference type="Proteomes" id="UP000694549">
    <property type="component" value="Unplaced"/>
</dbReference>
<name>A0A8B9UWQ6_9AVES</name>
<dbReference type="PROSITE" id="PS00086">
    <property type="entry name" value="CYTOCHROME_P450"/>
    <property type="match status" value="1"/>
</dbReference>
<evidence type="ECO:0000256" key="5">
    <source>
        <dbReference type="ARBA" id="ARBA00023004"/>
    </source>
</evidence>
<dbReference type="InterPro" id="IPR001128">
    <property type="entry name" value="Cyt_P450"/>
</dbReference>
<keyword evidence="9" id="KW-1185">Reference proteome</keyword>
<dbReference type="PRINTS" id="PR00463">
    <property type="entry name" value="EP450I"/>
</dbReference>
<dbReference type="GO" id="GO:0005506">
    <property type="term" value="F:iron ion binding"/>
    <property type="evidence" value="ECO:0007669"/>
    <property type="project" value="InterPro"/>
</dbReference>
<dbReference type="Pfam" id="PF00067">
    <property type="entry name" value="p450"/>
    <property type="match status" value="1"/>
</dbReference>
<keyword evidence="3 6" id="KW-0349">Heme</keyword>
<reference evidence="8" key="1">
    <citation type="submission" date="2025-08" db="UniProtKB">
        <authorList>
            <consortium name="Ensembl"/>
        </authorList>
    </citation>
    <scope>IDENTIFICATION</scope>
</reference>
<dbReference type="GO" id="GO:0020037">
    <property type="term" value="F:heme binding"/>
    <property type="evidence" value="ECO:0007669"/>
    <property type="project" value="InterPro"/>
</dbReference>
<keyword evidence="7" id="KW-0560">Oxidoreductase</keyword>
<dbReference type="SUPFAM" id="SSF48264">
    <property type="entry name" value="Cytochrome P450"/>
    <property type="match status" value="1"/>
</dbReference>
<dbReference type="Gene3D" id="1.10.630.10">
    <property type="entry name" value="Cytochrome P450"/>
    <property type="match status" value="1"/>
</dbReference>
<keyword evidence="7" id="KW-0503">Monooxygenase</keyword>
<evidence type="ECO:0000256" key="2">
    <source>
        <dbReference type="ARBA" id="ARBA00010617"/>
    </source>
</evidence>
<proteinExistence type="inferred from homology"/>
<dbReference type="PANTHER" id="PTHR24300">
    <property type="entry name" value="CYTOCHROME P450 508A4-RELATED"/>
    <property type="match status" value="1"/>
</dbReference>
<comment type="cofactor">
    <cofactor evidence="1 6">
        <name>heme</name>
        <dbReference type="ChEBI" id="CHEBI:30413"/>
    </cofactor>
</comment>
<dbReference type="Ensembl" id="ENSAZOT00000015855.1">
    <property type="protein sequence ID" value="ENSAZOP00000014759.1"/>
    <property type="gene ID" value="ENSAZOG00000009558.1"/>
</dbReference>
<protein>
    <submittedName>
        <fullName evidence="8">Uncharacterized protein</fullName>
    </submittedName>
</protein>
<dbReference type="GO" id="GO:0006805">
    <property type="term" value="P:xenobiotic metabolic process"/>
    <property type="evidence" value="ECO:0007669"/>
    <property type="project" value="TreeGrafter"/>
</dbReference>